<dbReference type="Gene3D" id="3.20.20.140">
    <property type="entry name" value="Metal-dependent hydrolases"/>
    <property type="match status" value="1"/>
</dbReference>
<proteinExistence type="inferred from homology"/>
<keyword evidence="3 5" id="KW-0378">Hydrolase</keyword>
<organism evidence="10 11">
    <name type="scientific">Sphingobium terrigena</name>
    <dbReference type="NCBI Taxonomy" id="2304063"/>
    <lineage>
        <taxon>Bacteria</taxon>
        <taxon>Pseudomonadati</taxon>
        <taxon>Pseudomonadota</taxon>
        <taxon>Alphaproteobacteria</taxon>
        <taxon>Sphingomonadales</taxon>
        <taxon>Sphingomonadaceae</taxon>
        <taxon>Sphingobium</taxon>
    </lineage>
</organism>
<feature type="binding site" evidence="7">
    <location>
        <position position="247"/>
    </location>
    <ligand>
        <name>substrate</name>
    </ligand>
</feature>
<feature type="binding site" evidence="8">
    <location>
        <position position="212"/>
    </location>
    <ligand>
        <name>Zn(2+)</name>
        <dbReference type="ChEBI" id="CHEBI:29105"/>
    </ligand>
</feature>
<dbReference type="PIRSF" id="PIRSF038994">
    <property type="entry name" value="NagA"/>
    <property type="match status" value="1"/>
</dbReference>
<evidence type="ECO:0000256" key="3">
    <source>
        <dbReference type="ARBA" id="ARBA00022801"/>
    </source>
</evidence>
<evidence type="ECO:0000259" key="9">
    <source>
        <dbReference type="Pfam" id="PF01979"/>
    </source>
</evidence>
<protein>
    <submittedName>
        <fullName evidence="10">N-acetylglucosamine-6-phosphate deacetylase</fullName>
        <ecNumber evidence="10">3.5.1.25</ecNumber>
    </submittedName>
</protein>
<name>A0A418YVF5_9SPHN</name>
<dbReference type="PANTHER" id="PTHR11113:SF14">
    <property type="entry name" value="N-ACETYLGLUCOSAMINE-6-PHOSPHATE DEACETYLASE"/>
    <property type="match status" value="1"/>
</dbReference>
<feature type="binding site" evidence="7">
    <location>
        <position position="223"/>
    </location>
    <ligand>
        <name>substrate</name>
    </ligand>
</feature>
<evidence type="ECO:0000313" key="11">
    <source>
        <dbReference type="Proteomes" id="UP000283469"/>
    </source>
</evidence>
<reference evidence="10 11" key="1">
    <citation type="submission" date="2018-08" db="EMBL/GenBank/DDBJ databases">
        <title>Sphingobium sp. EO9.</title>
        <authorList>
            <person name="Park Y."/>
            <person name="Kim K.H."/>
            <person name="Jeon C.O."/>
        </authorList>
    </citation>
    <scope>NUCLEOTIDE SEQUENCE [LARGE SCALE GENOMIC DNA]</scope>
    <source>
        <strain evidence="10 11">EO9</strain>
    </source>
</reference>
<feature type="binding site" evidence="8">
    <location>
        <position position="191"/>
    </location>
    <ligand>
        <name>Zn(2+)</name>
        <dbReference type="ChEBI" id="CHEBI:29105"/>
    </ligand>
</feature>
<dbReference type="OrthoDB" id="9776488at2"/>
<evidence type="ECO:0000256" key="7">
    <source>
        <dbReference type="PIRSR" id="PIRSR038994-2"/>
    </source>
</evidence>
<dbReference type="PANTHER" id="PTHR11113">
    <property type="entry name" value="N-ACETYLGLUCOSAMINE-6-PHOSPHATE DEACETYLASE"/>
    <property type="match status" value="1"/>
</dbReference>
<dbReference type="InterPro" id="IPR003764">
    <property type="entry name" value="GlcNAc_6-P_deAcase"/>
</dbReference>
<dbReference type="SUPFAM" id="SSF51556">
    <property type="entry name" value="Metallo-dependent hydrolases"/>
    <property type="match status" value="1"/>
</dbReference>
<feature type="binding site" evidence="7">
    <location>
        <begin position="215"/>
        <end position="216"/>
    </location>
    <ligand>
        <name>substrate</name>
    </ligand>
</feature>
<comment type="caution">
    <text evidence="10">The sequence shown here is derived from an EMBL/GenBank/DDBJ whole genome shotgun (WGS) entry which is preliminary data.</text>
</comment>
<dbReference type="AlphaFoldDB" id="A0A418YVF5"/>
<dbReference type="RefSeq" id="WP_119744539.1">
    <property type="nucleotide sequence ID" value="NZ_QVRA01000004.1"/>
</dbReference>
<feature type="binding site" evidence="7">
    <location>
        <position position="138"/>
    </location>
    <ligand>
        <name>substrate</name>
    </ligand>
</feature>
<evidence type="ECO:0000256" key="2">
    <source>
        <dbReference type="ARBA" id="ARBA00022723"/>
    </source>
</evidence>
<feature type="domain" description="Amidohydrolase-related" evidence="9">
    <location>
        <begin position="49"/>
        <end position="374"/>
    </location>
</feature>
<evidence type="ECO:0000256" key="8">
    <source>
        <dbReference type="PIRSR" id="PIRSR038994-3"/>
    </source>
</evidence>
<sequence>MSITGFHNGCILTGRNRLDGAALHINGQLISEVVPGGARSTDIDLEGGYIVPGFIDTQVNGGGGVLFNERIDVAGIRRIGEAHARFGTTAFLPTLISAPLEDVALALDVVDQAIEAGVPGVVGIHVEGPFLSDARRGIHDSAHFRPLDDEAVALLTQPRRGIVMVTLAPESNDPSAIDALVRAGVIVCIGHSDATYAQTRAVIDAGARGVTHLFNAMSPLHHREPGVVGAVLEDETLYCGLIVDGAHVHPAAIRVALAARPRDRFMLVTDAMPTVGSDDKSFVLNGENIRVQDGVCVNEEGTLAGSDLDMAQAVRNTHQLGVPLEDAVAMATVNPAAFLGLSDRIGVLEPNHRADFVWLDRDLRVRGTWIGGQRIF</sequence>
<dbReference type="NCBIfam" id="TIGR00221">
    <property type="entry name" value="nagA"/>
    <property type="match status" value="1"/>
</dbReference>
<dbReference type="EMBL" id="QVRA01000004">
    <property type="protein sequence ID" value="RJG56201.1"/>
    <property type="molecule type" value="Genomic_DNA"/>
</dbReference>
<comment type="similarity">
    <text evidence="1 5">Belongs to the metallo-dependent hydrolases superfamily. NagA family.</text>
</comment>
<keyword evidence="2 8" id="KW-0479">Metal-binding</keyword>
<feature type="active site" description="Proton donor/acceptor" evidence="6">
    <location>
        <position position="270"/>
    </location>
</feature>
<dbReference type="Pfam" id="PF01979">
    <property type="entry name" value="Amidohydro_1"/>
    <property type="match status" value="1"/>
</dbReference>
<feature type="binding site" evidence="8">
    <location>
        <position position="127"/>
    </location>
    <ligand>
        <name>Zn(2+)</name>
        <dbReference type="ChEBI" id="CHEBI:29105"/>
    </ligand>
</feature>
<dbReference type="InterPro" id="IPR032466">
    <property type="entry name" value="Metal_Hydrolase"/>
</dbReference>
<dbReference type="InterPro" id="IPR006680">
    <property type="entry name" value="Amidohydro-rel"/>
</dbReference>
<gene>
    <name evidence="10" type="primary">nagA</name>
    <name evidence="10" type="ORF">D0Z70_05985</name>
</gene>
<evidence type="ECO:0000256" key="1">
    <source>
        <dbReference type="ARBA" id="ARBA00010716"/>
    </source>
</evidence>
<dbReference type="CDD" id="cd00854">
    <property type="entry name" value="NagA"/>
    <property type="match status" value="1"/>
</dbReference>
<dbReference type="InterPro" id="IPR011059">
    <property type="entry name" value="Metal-dep_hydrolase_composite"/>
</dbReference>
<dbReference type="Proteomes" id="UP000283469">
    <property type="component" value="Unassembled WGS sequence"/>
</dbReference>
<keyword evidence="4 5" id="KW-0119">Carbohydrate metabolism</keyword>
<dbReference type="Gene3D" id="2.30.40.10">
    <property type="entry name" value="Urease, subunit C, domain 1"/>
    <property type="match status" value="1"/>
</dbReference>
<evidence type="ECO:0000256" key="4">
    <source>
        <dbReference type="ARBA" id="ARBA00023277"/>
    </source>
</evidence>
<evidence type="ECO:0000256" key="5">
    <source>
        <dbReference type="PIRNR" id="PIRNR038994"/>
    </source>
</evidence>
<dbReference type="GO" id="GO:0006046">
    <property type="term" value="P:N-acetylglucosamine catabolic process"/>
    <property type="evidence" value="ECO:0007669"/>
    <property type="project" value="TreeGrafter"/>
</dbReference>
<dbReference type="GO" id="GO:0008448">
    <property type="term" value="F:N-acetylglucosamine-6-phosphate deacetylase activity"/>
    <property type="evidence" value="ECO:0007669"/>
    <property type="project" value="UniProtKB-EC"/>
</dbReference>
<accession>A0A418YVF5</accession>
<evidence type="ECO:0000313" key="10">
    <source>
        <dbReference type="EMBL" id="RJG56201.1"/>
    </source>
</evidence>
<dbReference type="SUPFAM" id="SSF51338">
    <property type="entry name" value="Composite domain of metallo-dependent hydrolases"/>
    <property type="match status" value="1"/>
</dbReference>
<dbReference type="EC" id="3.5.1.25" evidence="10"/>
<keyword evidence="11" id="KW-1185">Reference proteome</keyword>
<feature type="binding site" evidence="7">
    <location>
        <begin position="303"/>
        <end position="305"/>
    </location>
    <ligand>
        <name>substrate</name>
    </ligand>
</feature>
<evidence type="ECO:0000256" key="6">
    <source>
        <dbReference type="PIRSR" id="PIRSR038994-1"/>
    </source>
</evidence>
<dbReference type="FunFam" id="3.20.20.140:FF:000004">
    <property type="entry name" value="N-acetylglucosamine-6-phosphate deacetylase"/>
    <property type="match status" value="1"/>
</dbReference>
<comment type="cofactor">
    <cofactor evidence="8">
        <name>a divalent metal cation</name>
        <dbReference type="ChEBI" id="CHEBI:60240"/>
    </cofactor>
    <text evidence="8">Binds 1 divalent metal cation per subunit.</text>
</comment>
<dbReference type="GO" id="GO:0046872">
    <property type="term" value="F:metal ion binding"/>
    <property type="evidence" value="ECO:0007669"/>
    <property type="project" value="UniProtKB-KW"/>
</dbReference>